<dbReference type="AlphaFoldDB" id="A0A1X2IQ71"/>
<sequence length="67" mass="7627">MEKDLFAGVVTSLSFYNKNVVVVGQGPFLKLYNIDSGKLLACKEVLPNNRIHRITFGRIKNTIFLVW</sequence>
<protein>
    <submittedName>
        <fullName evidence="1">Uncharacterized protein</fullName>
    </submittedName>
</protein>
<organism evidence="1 2">
    <name type="scientific">Absidia repens</name>
    <dbReference type="NCBI Taxonomy" id="90262"/>
    <lineage>
        <taxon>Eukaryota</taxon>
        <taxon>Fungi</taxon>
        <taxon>Fungi incertae sedis</taxon>
        <taxon>Mucoromycota</taxon>
        <taxon>Mucoromycotina</taxon>
        <taxon>Mucoromycetes</taxon>
        <taxon>Mucorales</taxon>
        <taxon>Cunninghamellaceae</taxon>
        <taxon>Absidia</taxon>
    </lineage>
</organism>
<gene>
    <name evidence="1" type="ORF">BCR42DRAFT_207993</name>
</gene>
<dbReference type="OrthoDB" id="66881at2759"/>
<proteinExistence type="predicted"/>
<dbReference type="EMBL" id="MCGE01000006">
    <property type="protein sequence ID" value="ORZ20443.1"/>
    <property type="molecule type" value="Genomic_DNA"/>
</dbReference>
<evidence type="ECO:0000313" key="1">
    <source>
        <dbReference type="EMBL" id="ORZ20443.1"/>
    </source>
</evidence>
<dbReference type="Proteomes" id="UP000193560">
    <property type="component" value="Unassembled WGS sequence"/>
</dbReference>
<comment type="caution">
    <text evidence="1">The sequence shown here is derived from an EMBL/GenBank/DDBJ whole genome shotgun (WGS) entry which is preliminary data.</text>
</comment>
<name>A0A1X2IQ71_9FUNG</name>
<accession>A0A1X2IQ71</accession>
<keyword evidence="2" id="KW-1185">Reference proteome</keyword>
<reference evidence="1 2" key="1">
    <citation type="submission" date="2016-07" db="EMBL/GenBank/DDBJ databases">
        <title>Pervasive Adenine N6-methylation of Active Genes in Fungi.</title>
        <authorList>
            <consortium name="DOE Joint Genome Institute"/>
            <person name="Mondo S.J."/>
            <person name="Dannebaum R.O."/>
            <person name="Kuo R.C."/>
            <person name="Labutti K."/>
            <person name="Haridas S."/>
            <person name="Kuo A."/>
            <person name="Salamov A."/>
            <person name="Ahrendt S.R."/>
            <person name="Lipzen A."/>
            <person name="Sullivan W."/>
            <person name="Andreopoulos W.B."/>
            <person name="Clum A."/>
            <person name="Lindquist E."/>
            <person name="Daum C."/>
            <person name="Ramamoorthy G.K."/>
            <person name="Gryganskyi A."/>
            <person name="Culley D."/>
            <person name="Magnuson J.K."/>
            <person name="James T.Y."/>
            <person name="O'Malley M.A."/>
            <person name="Stajich J.E."/>
            <person name="Spatafora J.W."/>
            <person name="Visel A."/>
            <person name="Grigoriev I.V."/>
        </authorList>
    </citation>
    <scope>NUCLEOTIDE SEQUENCE [LARGE SCALE GENOMIC DNA]</scope>
    <source>
        <strain evidence="1 2">NRRL 1336</strain>
    </source>
</reference>
<evidence type="ECO:0000313" key="2">
    <source>
        <dbReference type="Proteomes" id="UP000193560"/>
    </source>
</evidence>